<sequence length="224" mass="26005">MNLQEHFRFLICVDDLGQKFPSALEGFQQRVLENKSPAGEFLQAFREHLTDMYKYWDKIPANLINLSAIDFINGCLLEEMPVIRDMKVSPDARSWPFYLRNKTGTAVAYAFMLFPKDLHPDMSEYIQVIDDMNLYICLANDVLSFYKEYLAGETNNYISIRAKNTQKSLEDALQDTVNDTLAAHDRITKVLEHTSAYVPWKNFVTGYLAFHFGLKRYRLSELGF</sequence>
<dbReference type="Gene3D" id="1.10.600.10">
    <property type="entry name" value="Farnesyl Diphosphate Synthase"/>
    <property type="match status" value="1"/>
</dbReference>
<organism evidence="3 4">
    <name type="scientific">Gymnopilus junonius</name>
    <name type="common">Spectacular rustgill mushroom</name>
    <name type="synonym">Gymnopilus spectabilis subsp. junonius</name>
    <dbReference type="NCBI Taxonomy" id="109634"/>
    <lineage>
        <taxon>Eukaryota</taxon>
        <taxon>Fungi</taxon>
        <taxon>Dikarya</taxon>
        <taxon>Basidiomycota</taxon>
        <taxon>Agaricomycotina</taxon>
        <taxon>Agaricomycetes</taxon>
        <taxon>Agaricomycetidae</taxon>
        <taxon>Agaricales</taxon>
        <taxon>Agaricineae</taxon>
        <taxon>Hymenogastraceae</taxon>
        <taxon>Gymnopilus</taxon>
    </lineage>
</organism>
<evidence type="ECO:0000313" key="3">
    <source>
        <dbReference type="EMBL" id="KAF8893166.1"/>
    </source>
</evidence>
<keyword evidence="4" id="KW-1185">Reference proteome</keyword>
<keyword evidence="2" id="KW-0456">Lyase</keyword>
<dbReference type="AlphaFoldDB" id="A0A9P5NLD7"/>
<comment type="caution">
    <text evidence="3">The sequence shown here is derived from an EMBL/GenBank/DDBJ whole genome shotgun (WGS) entry which is preliminary data.</text>
</comment>
<dbReference type="GO" id="GO:0016838">
    <property type="term" value="F:carbon-oxygen lyase activity, acting on phosphates"/>
    <property type="evidence" value="ECO:0007669"/>
    <property type="project" value="InterPro"/>
</dbReference>
<dbReference type="InterPro" id="IPR024652">
    <property type="entry name" value="Trichodiene_synth"/>
</dbReference>
<evidence type="ECO:0000313" key="4">
    <source>
        <dbReference type="Proteomes" id="UP000724874"/>
    </source>
</evidence>
<dbReference type="OrthoDB" id="2998174at2759"/>
<dbReference type="InterPro" id="IPR008949">
    <property type="entry name" value="Isoprenoid_synthase_dom_sf"/>
</dbReference>
<proteinExistence type="inferred from homology"/>
<protein>
    <submittedName>
        <fullName evidence="3">Isoprenoid synthase domain-containing protein</fullName>
    </submittedName>
</protein>
<name>A0A9P5NLD7_GYMJU</name>
<dbReference type="Proteomes" id="UP000724874">
    <property type="component" value="Unassembled WGS sequence"/>
</dbReference>
<dbReference type="SFLD" id="SFLDS00005">
    <property type="entry name" value="Isoprenoid_Synthase_Type_I"/>
    <property type="match status" value="1"/>
</dbReference>
<dbReference type="EMBL" id="JADNYJ010000067">
    <property type="protein sequence ID" value="KAF8893166.1"/>
    <property type="molecule type" value="Genomic_DNA"/>
</dbReference>
<dbReference type="Pfam" id="PF06330">
    <property type="entry name" value="TRI5"/>
    <property type="match status" value="1"/>
</dbReference>
<comment type="similarity">
    <text evidence="1">Belongs to the trichodiene synthase family.</text>
</comment>
<accession>A0A9P5NLD7</accession>
<evidence type="ECO:0000256" key="1">
    <source>
        <dbReference type="ARBA" id="ARBA00007946"/>
    </source>
</evidence>
<dbReference type="SUPFAM" id="SSF48576">
    <property type="entry name" value="Terpenoid synthases"/>
    <property type="match status" value="1"/>
</dbReference>
<dbReference type="SFLD" id="SFLDG01021">
    <property type="entry name" value="Trichodiene_Synthase_Like"/>
    <property type="match status" value="1"/>
</dbReference>
<reference evidence="3" key="1">
    <citation type="submission" date="2020-11" db="EMBL/GenBank/DDBJ databases">
        <authorList>
            <consortium name="DOE Joint Genome Institute"/>
            <person name="Ahrendt S."/>
            <person name="Riley R."/>
            <person name="Andreopoulos W."/>
            <person name="LaButti K."/>
            <person name="Pangilinan J."/>
            <person name="Ruiz-duenas F.J."/>
            <person name="Barrasa J.M."/>
            <person name="Sanchez-Garcia M."/>
            <person name="Camarero S."/>
            <person name="Miyauchi S."/>
            <person name="Serrano A."/>
            <person name="Linde D."/>
            <person name="Babiker R."/>
            <person name="Drula E."/>
            <person name="Ayuso-Fernandez I."/>
            <person name="Pacheco R."/>
            <person name="Padilla G."/>
            <person name="Ferreira P."/>
            <person name="Barriuso J."/>
            <person name="Kellner H."/>
            <person name="Castanera R."/>
            <person name="Alfaro M."/>
            <person name="Ramirez L."/>
            <person name="Pisabarro A.G."/>
            <person name="Kuo A."/>
            <person name="Tritt A."/>
            <person name="Lipzen A."/>
            <person name="He G."/>
            <person name="Yan M."/>
            <person name="Ng V."/>
            <person name="Cullen D."/>
            <person name="Martin F."/>
            <person name="Rosso M.-N."/>
            <person name="Henrissat B."/>
            <person name="Hibbett D."/>
            <person name="Martinez A.T."/>
            <person name="Grigoriev I.V."/>
        </authorList>
    </citation>
    <scope>NUCLEOTIDE SEQUENCE</scope>
    <source>
        <strain evidence="3">AH 44721</strain>
    </source>
</reference>
<gene>
    <name evidence="3" type="ORF">CPB84DRAFT_1682954</name>
</gene>
<evidence type="ECO:0000256" key="2">
    <source>
        <dbReference type="ARBA" id="ARBA00023239"/>
    </source>
</evidence>